<evidence type="ECO:0000313" key="2">
    <source>
        <dbReference type="Proteomes" id="UP000789920"/>
    </source>
</evidence>
<sequence length="126" mass="14699">MSSSLVTETQWRIYPYPSPRDVYSKLFIPPSNDMTLIYNIIDNKEVNEDEAELIDDVSDEEKSSDEDNDKEKKSDEDNDKEEKSDEDNAELTNNISDKEASFIMSKLEERLDEDNMKLIYDVSDKE</sequence>
<accession>A0ACA9RRH7</accession>
<feature type="non-terminal residue" evidence="1">
    <location>
        <position position="126"/>
    </location>
</feature>
<comment type="caution">
    <text evidence="1">The sequence shown here is derived from an EMBL/GenBank/DDBJ whole genome shotgun (WGS) entry which is preliminary data.</text>
</comment>
<dbReference type="Proteomes" id="UP000789920">
    <property type="component" value="Unassembled WGS sequence"/>
</dbReference>
<name>A0ACA9RRH7_9GLOM</name>
<proteinExistence type="predicted"/>
<dbReference type="EMBL" id="CAJVQC010064629">
    <property type="protein sequence ID" value="CAG8804738.1"/>
    <property type="molecule type" value="Genomic_DNA"/>
</dbReference>
<protein>
    <submittedName>
        <fullName evidence="1">26547_t:CDS:1</fullName>
    </submittedName>
</protein>
<evidence type="ECO:0000313" key="1">
    <source>
        <dbReference type="EMBL" id="CAG8804738.1"/>
    </source>
</evidence>
<gene>
    <name evidence="1" type="ORF">RPERSI_LOCUS21775</name>
</gene>
<organism evidence="1 2">
    <name type="scientific">Racocetra persica</name>
    <dbReference type="NCBI Taxonomy" id="160502"/>
    <lineage>
        <taxon>Eukaryota</taxon>
        <taxon>Fungi</taxon>
        <taxon>Fungi incertae sedis</taxon>
        <taxon>Mucoromycota</taxon>
        <taxon>Glomeromycotina</taxon>
        <taxon>Glomeromycetes</taxon>
        <taxon>Diversisporales</taxon>
        <taxon>Gigasporaceae</taxon>
        <taxon>Racocetra</taxon>
    </lineage>
</organism>
<keyword evidence="2" id="KW-1185">Reference proteome</keyword>
<reference evidence="1" key="1">
    <citation type="submission" date="2021-06" db="EMBL/GenBank/DDBJ databases">
        <authorList>
            <person name="Kallberg Y."/>
            <person name="Tangrot J."/>
            <person name="Rosling A."/>
        </authorList>
    </citation>
    <scope>NUCLEOTIDE SEQUENCE</scope>
    <source>
        <strain evidence="1">MA461A</strain>
    </source>
</reference>